<proteinExistence type="predicted"/>
<dbReference type="AlphaFoldDB" id="A0A210R2Y0"/>
<gene>
    <name evidence="2" type="ORF">KP79_PYT13707</name>
</gene>
<dbReference type="PANTHER" id="PTHR34444">
    <property type="entry name" value="LOC361192"/>
    <property type="match status" value="1"/>
</dbReference>
<comment type="caution">
    <text evidence="2">The sequence shown here is derived from an EMBL/GenBank/DDBJ whole genome shotgun (WGS) entry which is preliminary data.</text>
</comment>
<protein>
    <submittedName>
        <fullName evidence="2">Uncharacterized protein</fullName>
    </submittedName>
</protein>
<dbReference type="PANTHER" id="PTHR34444:SF1">
    <property type="entry name" value="CILIA- AND FLAGELLA-ASSOCIATED PROTEIN 90"/>
    <property type="match status" value="1"/>
</dbReference>
<organism evidence="2 3">
    <name type="scientific">Mizuhopecten yessoensis</name>
    <name type="common">Japanese scallop</name>
    <name type="synonym">Patinopecten yessoensis</name>
    <dbReference type="NCBI Taxonomy" id="6573"/>
    <lineage>
        <taxon>Eukaryota</taxon>
        <taxon>Metazoa</taxon>
        <taxon>Spiralia</taxon>
        <taxon>Lophotrochozoa</taxon>
        <taxon>Mollusca</taxon>
        <taxon>Bivalvia</taxon>
        <taxon>Autobranchia</taxon>
        <taxon>Pteriomorphia</taxon>
        <taxon>Pectinida</taxon>
        <taxon>Pectinoidea</taxon>
        <taxon>Pectinidae</taxon>
        <taxon>Mizuhopecten</taxon>
    </lineage>
</organism>
<sequence length="138" mass="16282">MAESTERQLEVQTDTNHFTLKGRSCEMSAYSFIPTKREDPPERTCFNTPKDERYPYSTYQRLFRKQDGFNNKLHRDDREHAKSRGLKVNDEEKTKEVPTLASSDYGHRLSMCADHPDRKHVRIAHVKSEFYRRNGITS</sequence>
<evidence type="ECO:0000313" key="3">
    <source>
        <dbReference type="Proteomes" id="UP000242188"/>
    </source>
</evidence>
<feature type="compositionally biased region" description="Basic and acidic residues" evidence="1">
    <location>
        <begin position="73"/>
        <end position="96"/>
    </location>
</feature>
<name>A0A210R2Y0_MIZYE</name>
<dbReference type="STRING" id="6573.A0A210R2Y0"/>
<dbReference type="OrthoDB" id="10057935at2759"/>
<reference evidence="2 3" key="1">
    <citation type="journal article" date="2017" name="Nat. Ecol. Evol.">
        <title>Scallop genome provides insights into evolution of bilaterian karyotype and development.</title>
        <authorList>
            <person name="Wang S."/>
            <person name="Zhang J."/>
            <person name="Jiao W."/>
            <person name="Li J."/>
            <person name="Xun X."/>
            <person name="Sun Y."/>
            <person name="Guo X."/>
            <person name="Huan P."/>
            <person name="Dong B."/>
            <person name="Zhang L."/>
            <person name="Hu X."/>
            <person name="Sun X."/>
            <person name="Wang J."/>
            <person name="Zhao C."/>
            <person name="Wang Y."/>
            <person name="Wang D."/>
            <person name="Huang X."/>
            <person name="Wang R."/>
            <person name="Lv J."/>
            <person name="Li Y."/>
            <person name="Zhang Z."/>
            <person name="Liu B."/>
            <person name="Lu W."/>
            <person name="Hui Y."/>
            <person name="Liang J."/>
            <person name="Zhou Z."/>
            <person name="Hou R."/>
            <person name="Li X."/>
            <person name="Liu Y."/>
            <person name="Li H."/>
            <person name="Ning X."/>
            <person name="Lin Y."/>
            <person name="Zhao L."/>
            <person name="Xing Q."/>
            <person name="Dou J."/>
            <person name="Li Y."/>
            <person name="Mao J."/>
            <person name="Guo H."/>
            <person name="Dou H."/>
            <person name="Li T."/>
            <person name="Mu C."/>
            <person name="Jiang W."/>
            <person name="Fu Q."/>
            <person name="Fu X."/>
            <person name="Miao Y."/>
            <person name="Liu J."/>
            <person name="Yu Q."/>
            <person name="Li R."/>
            <person name="Liao H."/>
            <person name="Li X."/>
            <person name="Kong Y."/>
            <person name="Jiang Z."/>
            <person name="Chourrout D."/>
            <person name="Li R."/>
            <person name="Bao Z."/>
        </authorList>
    </citation>
    <scope>NUCLEOTIDE SEQUENCE [LARGE SCALE GENOMIC DNA]</scope>
    <source>
        <strain evidence="2 3">PY_sf001</strain>
    </source>
</reference>
<accession>A0A210R2Y0</accession>
<keyword evidence="3" id="KW-1185">Reference proteome</keyword>
<evidence type="ECO:0000313" key="2">
    <source>
        <dbReference type="EMBL" id="OWF55231.1"/>
    </source>
</evidence>
<evidence type="ECO:0000256" key="1">
    <source>
        <dbReference type="SAM" id="MobiDB-lite"/>
    </source>
</evidence>
<dbReference type="Pfam" id="PF15074">
    <property type="entry name" value="CFAP90"/>
    <property type="match status" value="1"/>
</dbReference>
<feature type="region of interest" description="Disordered" evidence="1">
    <location>
        <begin position="68"/>
        <end position="102"/>
    </location>
</feature>
<dbReference type="Proteomes" id="UP000242188">
    <property type="component" value="Unassembled WGS sequence"/>
</dbReference>
<dbReference type="InterPro" id="IPR027901">
    <property type="entry name" value="CFAP90"/>
</dbReference>
<dbReference type="EMBL" id="NEDP02000731">
    <property type="protein sequence ID" value="OWF55231.1"/>
    <property type="molecule type" value="Genomic_DNA"/>
</dbReference>